<evidence type="ECO:0000256" key="1">
    <source>
        <dbReference type="ARBA" id="ARBA00001917"/>
    </source>
</evidence>
<organism evidence="7 8">
    <name type="scientific">Ottowia thiooxydans</name>
    <dbReference type="NCBI Taxonomy" id="219182"/>
    <lineage>
        <taxon>Bacteria</taxon>
        <taxon>Pseudomonadati</taxon>
        <taxon>Pseudomonadota</taxon>
        <taxon>Betaproteobacteria</taxon>
        <taxon>Burkholderiales</taxon>
        <taxon>Comamonadaceae</taxon>
        <taxon>Ottowia</taxon>
    </lineage>
</organism>
<evidence type="ECO:0000256" key="2">
    <source>
        <dbReference type="ARBA" id="ARBA00022630"/>
    </source>
</evidence>
<dbReference type="EC" id="1.1.99.31" evidence="7"/>
<sequence length="390" mass="42493">MTPASIADYQRIARKRLARIAFDYLEGGAEDGHTLRRNRQAFERLTFQPRVMCDVTHVDSAVTVLGRPLAMPAIVGPTGLNGLYMPRAEEDLAKAAHAAGLPFVLSSASTSLIEDVRRATAGDLWLQLYVQQNRAIAESMVQRARDANFSVLMVTVDTPVHGVRDHDVHNGFKLPLRPSVRLMADLLMHPRWCLRMIRQGGSPQLVNLARSLGERANINAQAATMSRQMDMGLDWGAIAWLRKLWDGPIVVKGILSVHDADKAAQLGVDGIVLSNHGGRQLAFAPSPIEILPRVMDRVGQRLTVIVDGGVRRGSDIAKARALGAQAVLLGRAPLYGLAASGRAGVDDVLGILRREFEITLRLLGRCQAAQLDATALDDGHRDQLARLDCS</sequence>
<accession>A0ABV2QFD1</accession>
<dbReference type="Pfam" id="PF01070">
    <property type="entry name" value="FMN_dh"/>
    <property type="match status" value="1"/>
</dbReference>
<dbReference type="PROSITE" id="PS00557">
    <property type="entry name" value="FMN_HYDROXY_ACID_DH_1"/>
    <property type="match status" value="1"/>
</dbReference>
<evidence type="ECO:0000259" key="6">
    <source>
        <dbReference type="PROSITE" id="PS51349"/>
    </source>
</evidence>
<dbReference type="InterPro" id="IPR037396">
    <property type="entry name" value="FMN_HAD"/>
</dbReference>
<proteinExistence type="inferred from homology"/>
<dbReference type="InterPro" id="IPR013785">
    <property type="entry name" value="Aldolase_TIM"/>
</dbReference>
<protein>
    <submittedName>
        <fullName evidence="7">(S)-mandelate dehydrogenase</fullName>
        <ecNumber evidence="7">1.1.99.31</ecNumber>
    </submittedName>
</protein>
<evidence type="ECO:0000256" key="3">
    <source>
        <dbReference type="ARBA" id="ARBA00022643"/>
    </source>
</evidence>
<dbReference type="EMBL" id="JBEPSH010000009">
    <property type="protein sequence ID" value="MET4579300.1"/>
    <property type="molecule type" value="Genomic_DNA"/>
</dbReference>
<evidence type="ECO:0000313" key="7">
    <source>
        <dbReference type="EMBL" id="MET4579300.1"/>
    </source>
</evidence>
<feature type="domain" description="FMN hydroxy acid dehydrogenase" evidence="6">
    <location>
        <begin position="1"/>
        <end position="381"/>
    </location>
</feature>
<reference evidence="7 8" key="1">
    <citation type="submission" date="2024-06" db="EMBL/GenBank/DDBJ databases">
        <title>Sorghum-associated microbial communities from plants grown in Nebraska, USA.</title>
        <authorList>
            <person name="Schachtman D."/>
        </authorList>
    </citation>
    <scope>NUCLEOTIDE SEQUENCE [LARGE SCALE GENOMIC DNA]</scope>
    <source>
        <strain evidence="7 8">2709</strain>
    </source>
</reference>
<comment type="similarity">
    <text evidence="5">Belongs to the FMN-dependent alpha-hydroxy acid dehydrogenase family.</text>
</comment>
<dbReference type="SUPFAM" id="SSF51395">
    <property type="entry name" value="FMN-linked oxidoreductases"/>
    <property type="match status" value="1"/>
</dbReference>
<dbReference type="PROSITE" id="PS51349">
    <property type="entry name" value="FMN_HYDROXY_ACID_DH_2"/>
    <property type="match status" value="1"/>
</dbReference>
<keyword evidence="2" id="KW-0285">Flavoprotein</keyword>
<dbReference type="PANTHER" id="PTHR10578:SF107">
    <property type="entry name" value="2-HYDROXYACID OXIDASE 1"/>
    <property type="match status" value="1"/>
</dbReference>
<dbReference type="PANTHER" id="PTHR10578">
    <property type="entry name" value="S -2-HYDROXY-ACID OXIDASE-RELATED"/>
    <property type="match status" value="1"/>
</dbReference>
<dbReference type="Gene3D" id="3.20.20.70">
    <property type="entry name" value="Aldolase class I"/>
    <property type="match status" value="1"/>
</dbReference>
<dbReference type="InterPro" id="IPR000262">
    <property type="entry name" value="FMN-dep_DH"/>
</dbReference>
<dbReference type="PIRSF" id="PIRSF000138">
    <property type="entry name" value="Al-hdrx_acd_dh"/>
    <property type="match status" value="1"/>
</dbReference>
<dbReference type="Proteomes" id="UP001549320">
    <property type="component" value="Unassembled WGS sequence"/>
</dbReference>
<evidence type="ECO:0000256" key="4">
    <source>
        <dbReference type="ARBA" id="ARBA00023002"/>
    </source>
</evidence>
<keyword evidence="3" id="KW-0288">FMN</keyword>
<evidence type="ECO:0000313" key="8">
    <source>
        <dbReference type="Proteomes" id="UP001549320"/>
    </source>
</evidence>
<gene>
    <name evidence="7" type="ORF">ABIE13_004428</name>
</gene>
<evidence type="ECO:0000256" key="5">
    <source>
        <dbReference type="ARBA" id="ARBA00024042"/>
    </source>
</evidence>
<keyword evidence="8" id="KW-1185">Reference proteome</keyword>
<comment type="caution">
    <text evidence="7">The sequence shown here is derived from an EMBL/GenBank/DDBJ whole genome shotgun (WGS) entry which is preliminary data.</text>
</comment>
<comment type="cofactor">
    <cofactor evidence="1">
        <name>FMN</name>
        <dbReference type="ChEBI" id="CHEBI:58210"/>
    </cofactor>
</comment>
<dbReference type="InterPro" id="IPR012133">
    <property type="entry name" value="Alpha-hydoxy_acid_DH_FMN"/>
</dbReference>
<dbReference type="InterPro" id="IPR008259">
    <property type="entry name" value="FMN_hydac_DH_AS"/>
</dbReference>
<keyword evidence="4 7" id="KW-0560">Oxidoreductase</keyword>
<dbReference type="GO" id="GO:0033720">
    <property type="term" value="F:(S)-mandelate dehydrogenase activity"/>
    <property type="evidence" value="ECO:0007669"/>
    <property type="project" value="UniProtKB-EC"/>
</dbReference>
<dbReference type="RefSeq" id="WP_354447279.1">
    <property type="nucleotide sequence ID" value="NZ_JBEPSH010000009.1"/>
</dbReference>
<name>A0ABV2QFD1_9BURK</name>